<dbReference type="GO" id="GO:0016747">
    <property type="term" value="F:acyltransferase activity, transferring groups other than amino-acyl groups"/>
    <property type="evidence" value="ECO:0007669"/>
    <property type="project" value="InterPro"/>
</dbReference>
<dbReference type="Gene3D" id="3.40.630.30">
    <property type="match status" value="1"/>
</dbReference>
<dbReference type="GeneID" id="85194795"/>
<protein>
    <recommendedName>
        <fullName evidence="3">N-acetyltransferase domain-containing protein</fullName>
    </recommendedName>
</protein>
<dbReference type="InterPro" id="IPR000182">
    <property type="entry name" value="GNAT_dom"/>
</dbReference>
<dbReference type="Pfam" id="PF13508">
    <property type="entry name" value="Acetyltransf_7"/>
    <property type="match status" value="1"/>
</dbReference>
<dbReference type="PANTHER" id="PTHR43800:SF1">
    <property type="entry name" value="PEPTIDYL-LYSINE N-ACETYLTRANSFERASE YJAB"/>
    <property type="match status" value="1"/>
</dbReference>
<feature type="domain" description="N-acetyltransferase" evidence="3">
    <location>
        <begin position="1"/>
        <end position="144"/>
    </location>
</feature>
<keyword evidence="2" id="KW-0012">Acyltransferase</keyword>
<evidence type="ECO:0000313" key="4">
    <source>
        <dbReference type="EMBL" id="WNY23035.1"/>
    </source>
</evidence>
<dbReference type="AlphaFoldDB" id="A0AA96UZ55"/>
<dbReference type="SUPFAM" id="SSF55729">
    <property type="entry name" value="Acyl-CoA N-acyltransferases (Nat)"/>
    <property type="match status" value="1"/>
</dbReference>
<accession>A0AA96UZ55</accession>
<keyword evidence="1" id="KW-0808">Transferase</keyword>
<keyword evidence="5" id="KW-1185">Reference proteome</keyword>
<evidence type="ECO:0000313" key="5">
    <source>
        <dbReference type="Proteomes" id="UP001302978"/>
    </source>
</evidence>
<reference evidence="4 5" key="1">
    <citation type="submission" date="2023-07" db="EMBL/GenBank/DDBJ databases">
        <title>Closed genoem sequence of Methanomicrococcus sp. Hf6.</title>
        <authorList>
            <person name="Poehlein A."/>
            <person name="Protasov E."/>
            <person name="Platt K."/>
            <person name="Reeh H."/>
            <person name="Daniel R."/>
            <person name="Brune A."/>
        </authorList>
    </citation>
    <scope>NUCLEOTIDE SEQUENCE [LARGE SCALE GENOMIC DNA]</scope>
    <source>
        <strain evidence="4 5">Hf6</strain>
    </source>
</reference>
<organism evidence="4 5">
    <name type="scientific">Methanimicrococcus hongohii</name>
    <dbReference type="NCBI Taxonomy" id="3028295"/>
    <lineage>
        <taxon>Archaea</taxon>
        <taxon>Methanobacteriati</taxon>
        <taxon>Methanobacteriota</taxon>
        <taxon>Stenosarchaea group</taxon>
        <taxon>Methanomicrobia</taxon>
        <taxon>Methanosarcinales</taxon>
        <taxon>Methanosarcinaceae</taxon>
        <taxon>Methanimicrococcus</taxon>
    </lineage>
</organism>
<name>A0AA96UZ55_9EURY</name>
<gene>
    <name evidence="4" type="ORF">MmiHf6_03310</name>
</gene>
<dbReference type="RefSeq" id="WP_316558025.1">
    <property type="nucleotide sequence ID" value="NZ_CP131059.1"/>
</dbReference>
<dbReference type="PROSITE" id="PS51186">
    <property type="entry name" value="GNAT"/>
    <property type="match status" value="1"/>
</dbReference>
<evidence type="ECO:0000256" key="2">
    <source>
        <dbReference type="ARBA" id="ARBA00023315"/>
    </source>
</evidence>
<dbReference type="KEGG" id="mehf:MmiHf6_03310"/>
<dbReference type="EMBL" id="CP131059">
    <property type="protein sequence ID" value="WNY23035.1"/>
    <property type="molecule type" value="Genomic_DNA"/>
</dbReference>
<evidence type="ECO:0000256" key="1">
    <source>
        <dbReference type="ARBA" id="ARBA00022679"/>
    </source>
</evidence>
<dbReference type="CDD" id="cd04301">
    <property type="entry name" value="NAT_SF"/>
    <property type="match status" value="1"/>
</dbReference>
<evidence type="ECO:0000259" key="3">
    <source>
        <dbReference type="PROSITE" id="PS51186"/>
    </source>
</evidence>
<dbReference type="InterPro" id="IPR016181">
    <property type="entry name" value="Acyl_CoA_acyltransferase"/>
</dbReference>
<dbReference type="Proteomes" id="UP001302978">
    <property type="component" value="Chromosome"/>
</dbReference>
<dbReference type="PANTHER" id="PTHR43800">
    <property type="entry name" value="PEPTIDYL-LYSINE N-ACETYLTRANSFERASE YJAB"/>
    <property type="match status" value="1"/>
</dbReference>
<sequence>MIRKYTDSDIETIYEIVNDASIAYKGHIPADRWKEPYMPMDELKHEIGEGVVFYCLEEDGEICGVMGVQDVQDVKLIRHAYVRTNRRKGGIGTQLLHYLTNDSEKTILIGTWKDATWAIDFYLKNGFRQVSEEEKNVLLKKYWNIPDRQVETSVVLTNDK</sequence>
<proteinExistence type="predicted"/>